<protein>
    <submittedName>
        <fullName evidence="1">Uncharacterized protein</fullName>
    </submittedName>
</protein>
<comment type="caution">
    <text evidence="1">The sequence shown here is derived from an EMBL/GenBank/DDBJ whole genome shotgun (WGS) entry which is preliminary data.</text>
</comment>
<reference evidence="1" key="1">
    <citation type="submission" date="2019-08" db="EMBL/GenBank/DDBJ databases">
        <authorList>
            <person name="Kucharzyk K."/>
            <person name="Murdoch R.W."/>
            <person name="Higgins S."/>
            <person name="Loffler F."/>
        </authorList>
    </citation>
    <scope>NUCLEOTIDE SEQUENCE</scope>
</reference>
<evidence type="ECO:0000313" key="1">
    <source>
        <dbReference type="EMBL" id="MPM25096.1"/>
    </source>
</evidence>
<proteinExistence type="predicted"/>
<accession>A0A644Y941</accession>
<dbReference type="AlphaFoldDB" id="A0A644Y941"/>
<dbReference type="EMBL" id="VSSQ01004412">
    <property type="protein sequence ID" value="MPM25096.1"/>
    <property type="molecule type" value="Genomic_DNA"/>
</dbReference>
<organism evidence="1">
    <name type="scientific">bioreactor metagenome</name>
    <dbReference type="NCBI Taxonomy" id="1076179"/>
    <lineage>
        <taxon>unclassified sequences</taxon>
        <taxon>metagenomes</taxon>
        <taxon>ecological metagenomes</taxon>
    </lineage>
</organism>
<gene>
    <name evidence="1" type="ORF">SDC9_71586</name>
</gene>
<name>A0A644Y941_9ZZZZ</name>
<sequence length="249" mass="27224">MVAHFFAVQVQFVIPKPADVGACGSDLLTGGKFFAQQVAAANPFRFPVGFMEKRGFKRSGGFRNFALFVPNGQIAEITRGGRKYFARIPRACRAHRLGFSGIPVGFAGFVIDAYTVCALLCPARKRNQFPAETRRFVVHANRVDGIFAGERLYCQVAGHIEIPFTDRAFDYLQNPSKVNGALKPCYSLTEPAVKPLTSHFCKKIIIMQIGSMMATTPAAFIHQYTSSSAAYLPIATVSVIDFLPVSTSA</sequence>